<dbReference type="EMBL" id="JACTAM010000472">
    <property type="protein sequence ID" value="KAI2647259.1"/>
    <property type="molecule type" value="Genomic_DNA"/>
</dbReference>
<gene>
    <name evidence="1" type="ORF">H4Q32_028084</name>
</gene>
<accession>A0ABQ8L961</accession>
<evidence type="ECO:0000313" key="2">
    <source>
        <dbReference type="Proteomes" id="UP000830375"/>
    </source>
</evidence>
<comment type="caution">
    <text evidence="1">The sequence shown here is derived from an EMBL/GenBank/DDBJ whole genome shotgun (WGS) entry which is preliminary data.</text>
</comment>
<keyword evidence="1" id="KW-0675">Receptor</keyword>
<name>A0ABQ8L961_LABRO</name>
<sequence length="179" mass="18479">MPYLSHMCQLLAIFGPKVLVIAPNSTQAGAELGPGQKGLFVSVLDLPLSSVQTAGIPVTSALSSPFILEVLPPSCYGEASPVHKSVPEASPVHESAPEASPVHKFVPVAPEVAAFAAEPPEETTSTTELPEVATSTAEPVMGVAAIHELPASPVMTLEAVPELPVLPIPVLPDWDRGAT</sequence>
<keyword evidence="2" id="KW-1185">Reference proteome</keyword>
<reference evidence="1 2" key="1">
    <citation type="submission" date="2022-01" db="EMBL/GenBank/DDBJ databases">
        <title>A high-quality chromosome-level genome assembly of rohu carp, Labeo rohita.</title>
        <authorList>
            <person name="Arick M.A. II"/>
            <person name="Hsu C.-Y."/>
            <person name="Magbanua Z."/>
            <person name="Pechanova O."/>
            <person name="Grover C."/>
            <person name="Miller E."/>
            <person name="Thrash A."/>
            <person name="Ezzel L."/>
            <person name="Alam S."/>
            <person name="Benzie J."/>
            <person name="Hamilton M."/>
            <person name="Karsi A."/>
            <person name="Lawrence M.L."/>
            <person name="Peterson D.G."/>
        </authorList>
    </citation>
    <scope>NUCLEOTIDE SEQUENCE [LARGE SCALE GENOMIC DNA]</scope>
    <source>
        <strain evidence="2">BAU-BD-2019</strain>
        <tissue evidence="1">Blood</tissue>
    </source>
</reference>
<protein>
    <submittedName>
        <fullName evidence="1">Cannabinoid receptor 1</fullName>
    </submittedName>
</protein>
<proteinExistence type="predicted"/>
<dbReference type="Proteomes" id="UP000830375">
    <property type="component" value="Unassembled WGS sequence"/>
</dbReference>
<evidence type="ECO:0000313" key="1">
    <source>
        <dbReference type="EMBL" id="KAI2647259.1"/>
    </source>
</evidence>
<organism evidence="1 2">
    <name type="scientific">Labeo rohita</name>
    <name type="common">Indian major carp</name>
    <name type="synonym">Cyprinus rohita</name>
    <dbReference type="NCBI Taxonomy" id="84645"/>
    <lineage>
        <taxon>Eukaryota</taxon>
        <taxon>Metazoa</taxon>
        <taxon>Chordata</taxon>
        <taxon>Craniata</taxon>
        <taxon>Vertebrata</taxon>
        <taxon>Euteleostomi</taxon>
        <taxon>Actinopterygii</taxon>
        <taxon>Neopterygii</taxon>
        <taxon>Teleostei</taxon>
        <taxon>Ostariophysi</taxon>
        <taxon>Cypriniformes</taxon>
        <taxon>Cyprinidae</taxon>
        <taxon>Labeoninae</taxon>
        <taxon>Labeonini</taxon>
        <taxon>Labeo</taxon>
    </lineage>
</organism>